<proteinExistence type="predicted"/>
<dbReference type="GO" id="GO:0000155">
    <property type="term" value="F:phosphorelay sensor kinase activity"/>
    <property type="evidence" value="ECO:0007669"/>
    <property type="project" value="InterPro"/>
</dbReference>
<dbReference type="InterPro" id="IPR003594">
    <property type="entry name" value="HATPase_dom"/>
</dbReference>
<keyword evidence="5" id="KW-0472">Membrane</keyword>
<comment type="caution">
    <text evidence="7">The sequence shown here is derived from an EMBL/GenBank/DDBJ whole genome shotgun (WGS) entry which is preliminary data.</text>
</comment>
<evidence type="ECO:0000313" key="8">
    <source>
        <dbReference type="Proteomes" id="UP000234206"/>
    </source>
</evidence>
<keyword evidence="5" id="KW-1133">Transmembrane helix</keyword>
<dbReference type="PANTHER" id="PTHR24421">
    <property type="entry name" value="NITRATE/NITRITE SENSOR PROTEIN NARX-RELATED"/>
    <property type="match status" value="1"/>
</dbReference>
<feature type="region of interest" description="Disordered" evidence="4">
    <location>
        <begin position="352"/>
        <end position="378"/>
    </location>
</feature>
<keyword evidence="5" id="KW-0812">Transmembrane</keyword>
<dbReference type="Pfam" id="PF07730">
    <property type="entry name" value="HisKA_3"/>
    <property type="match status" value="1"/>
</dbReference>
<dbReference type="SMART" id="SM00387">
    <property type="entry name" value="HATPase_c"/>
    <property type="match status" value="1"/>
</dbReference>
<feature type="domain" description="Histidine kinase/HSP90-like ATPase" evidence="6">
    <location>
        <begin position="269"/>
        <end position="355"/>
    </location>
</feature>
<dbReference type="OrthoDB" id="5241784at2"/>
<evidence type="ECO:0000313" key="7">
    <source>
        <dbReference type="EMBL" id="PKZ42380.1"/>
    </source>
</evidence>
<dbReference type="InterPro" id="IPR011712">
    <property type="entry name" value="Sig_transdc_His_kin_sub3_dim/P"/>
</dbReference>
<evidence type="ECO:0000256" key="1">
    <source>
        <dbReference type="ARBA" id="ARBA00022679"/>
    </source>
</evidence>
<accession>A0A2I1PCP9</accession>
<reference evidence="7 8" key="1">
    <citation type="submission" date="2017-12" db="EMBL/GenBank/DDBJ databases">
        <title>Phylogenetic diversity of female urinary microbiome.</title>
        <authorList>
            <person name="Thomas-White K."/>
            <person name="Wolfe A.J."/>
        </authorList>
    </citation>
    <scope>NUCLEOTIDE SEQUENCE [LARGE SCALE GENOMIC DNA]</scope>
    <source>
        <strain evidence="7 8">UMB1298</strain>
    </source>
</reference>
<dbReference type="AlphaFoldDB" id="A0A2I1PCP9"/>
<feature type="transmembrane region" description="Helical" evidence="5">
    <location>
        <begin position="45"/>
        <end position="62"/>
    </location>
</feature>
<dbReference type="GO" id="GO:0046983">
    <property type="term" value="F:protein dimerization activity"/>
    <property type="evidence" value="ECO:0007669"/>
    <property type="project" value="InterPro"/>
</dbReference>
<dbReference type="CDD" id="cd16917">
    <property type="entry name" value="HATPase_UhpB-NarQ-NarX-like"/>
    <property type="match status" value="1"/>
</dbReference>
<feature type="transmembrane region" description="Helical" evidence="5">
    <location>
        <begin position="131"/>
        <end position="148"/>
    </location>
</feature>
<dbReference type="Gene3D" id="1.20.5.1930">
    <property type="match status" value="1"/>
</dbReference>
<protein>
    <submittedName>
        <fullName evidence="7">Sensor histidine kinase</fullName>
    </submittedName>
</protein>
<keyword evidence="3" id="KW-0902">Two-component regulatory system</keyword>
<keyword evidence="1" id="KW-0808">Transferase</keyword>
<dbReference type="Gene3D" id="3.30.565.10">
    <property type="entry name" value="Histidine kinase-like ATPase, C-terminal domain"/>
    <property type="match status" value="1"/>
</dbReference>
<organism evidence="7 8">
    <name type="scientific">Kytococcus schroeteri</name>
    <dbReference type="NCBI Taxonomy" id="138300"/>
    <lineage>
        <taxon>Bacteria</taxon>
        <taxon>Bacillati</taxon>
        <taxon>Actinomycetota</taxon>
        <taxon>Actinomycetes</taxon>
        <taxon>Micrococcales</taxon>
        <taxon>Kytococcaceae</taxon>
        <taxon>Kytococcus</taxon>
    </lineage>
</organism>
<evidence type="ECO:0000256" key="3">
    <source>
        <dbReference type="ARBA" id="ARBA00023012"/>
    </source>
</evidence>
<name>A0A2I1PCP9_9MICO</name>
<keyword evidence="2 7" id="KW-0418">Kinase</keyword>
<feature type="transmembrane region" description="Helical" evidence="5">
    <location>
        <begin position="68"/>
        <end position="96"/>
    </location>
</feature>
<evidence type="ECO:0000256" key="5">
    <source>
        <dbReference type="SAM" id="Phobius"/>
    </source>
</evidence>
<evidence type="ECO:0000259" key="6">
    <source>
        <dbReference type="SMART" id="SM00387"/>
    </source>
</evidence>
<evidence type="ECO:0000256" key="4">
    <source>
        <dbReference type="SAM" id="MobiDB-lite"/>
    </source>
</evidence>
<dbReference type="RefSeq" id="WP_070705790.1">
    <property type="nucleotide sequence ID" value="NZ_PKIZ01000003.1"/>
</dbReference>
<feature type="transmembrane region" description="Helical" evidence="5">
    <location>
        <begin position="12"/>
        <end position="33"/>
    </location>
</feature>
<gene>
    <name evidence="7" type="ORF">CYJ76_02130</name>
</gene>
<dbReference type="InterPro" id="IPR036890">
    <property type="entry name" value="HATPase_C_sf"/>
</dbReference>
<dbReference type="EMBL" id="PKIZ01000003">
    <property type="protein sequence ID" value="PKZ42380.1"/>
    <property type="molecule type" value="Genomic_DNA"/>
</dbReference>
<dbReference type="InterPro" id="IPR050482">
    <property type="entry name" value="Sensor_HK_TwoCompSys"/>
</dbReference>
<dbReference type="Proteomes" id="UP000234206">
    <property type="component" value="Unassembled WGS sequence"/>
</dbReference>
<evidence type="ECO:0000256" key="2">
    <source>
        <dbReference type="ARBA" id="ARBA00022777"/>
    </source>
</evidence>
<keyword evidence="8" id="KW-1185">Reference proteome</keyword>
<dbReference type="SUPFAM" id="SSF55874">
    <property type="entry name" value="ATPase domain of HSP90 chaperone/DNA topoisomerase II/histidine kinase"/>
    <property type="match status" value="1"/>
</dbReference>
<sequence length="378" mass="39451">MSSPAASGPDPWQRWSLAIALSFMVFLVFPAMAAFRAPVGWEAQGLTLAAVLAFAVVYLVGYSEWRPWLVLCALLALTAATVPVLGPGALGLVPYVGVHCALQLPRPAHLPVALGAAATPLPMLLTPWPDAAWFALLTLPVTSGMLAVRQMIHRGTELQEVETAWAVSAERERVARDVHDVLGHSLTAIVLKADLAERLIGRDDERARAEVAEVAALARTALGEARSTVVGLRSPQVEAELDRAADLARSAGAVLAVEGSATAVPPRFRPVTAWVLREAVTNVARHAGAAHVTVRLAADRVEVQDDGRGLPEGAHTAEGSGMRGIRERVASLGGTVTWSDAAPGTRLVLTFPTGAASPTGAAPAGGATTTPTPQEAPR</sequence>
<dbReference type="Pfam" id="PF02518">
    <property type="entry name" value="HATPase_c"/>
    <property type="match status" value="1"/>
</dbReference>
<dbReference type="GO" id="GO:0016020">
    <property type="term" value="C:membrane"/>
    <property type="evidence" value="ECO:0007669"/>
    <property type="project" value="InterPro"/>
</dbReference>
<dbReference type="PANTHER" id="PTHR24421:SF63">
    <property type="entry name" value="SENSOR HISTIDINE KINASE DESK"/>
    <property type="match status" value="1"/>
</dbReference>